<reference evidence="9" key="1">
    <citation type="submission" date="2025-08" db="UniProtKB">
        <authorList>
            <consortium name="RefSeq"/>
        </authorList>
    </citation>
    <scope>IDENTIFICATION</scope>
    <source>
        <tissue evidence="9">Testes</tissue>
    </source>
</reference>
<dbReference type="InterPro" id="IPR036852">
    <property type="entry name" value="Peptidase_S8/S53_dom_sf"/>
</dbReference>
<dbReference type="Pfam" id="PF00082">
    <property type="entry name" value="Peptidase_S8"/>
    <property type="match status" value="1"/>
</dbReference>
<evidence type="ECO:0000256" key="4">
    <source>
        <dbReference type="PROSITE-ProRule" id="PRU01240"/>
    </source>
</evidence>
<dbReference type="PANTHER" id="PTHR42884">
    <property type="entry name" value="PROPROTEIN CONVERTASE SUBTILISIN/KEXIN-RELATED"/>
    <property type="match status" value="1"/>
</dbReference>
<keyword evidence="1" id="KW-0645">Protease</keyword>
<dbReference type="PROSITE" id="PS51892">
    <property type="entry name" value="SUBTILASE"/>
    <property type="match status" value="1"/>
</dbReference>
<dbReference type="PROSITE" id="PS00137">
    <property type="entry name" value="SUBTILASE_HIS"/>
    <property type="match status" value="1"/>
</dbReference>
<evidence type="ECO:0000256" key="1">
    <source>
        <dbReference type="ARBA" id="ARBA00022670"/>
    </source>
</evidence>
<dbReference type="InterPro" id="IPR022398">
    <property type="entry name" value="Peptidase_S8_His-AS"/>
</dbReference>
<keyword evidence="2" id="KW-0378">Hydrolase</keyword>
<dbReference type="Gene3D" id="3.40.50.200">
    <property type="entry name" value="Peptidase S8/S53 domain"/>
    <property type="match status" value="1"/>
</dbReference>
<keyword evidence="5" id="KW-0732">Signal</keyword>
<feature type="non-terminal residue" evidence="9">
    <location>
        <position position="365"/>
    </location>
</feature>
<protein>
    <submittedName>
        <fullName evidence="9">Furin-like</fullName>
    </submittedName>
</protein>
<evidence type="ECO:0000259" key="7">
    <source>
        <dbReference type="Pfam" id="PF16470"/>
    </source>
</evidence>
<comment type="caution">
    <text evidence="4">Lacks conserved residue(s) required for the propagation of feature annotation.</text>
</comment>
<evidence type="ECO:0000256" key="5">
    <source>
        <dbReference type="SAM" id="SignalP"/>
    </source>
</evidence>
<feature type="signal peptide" evidence="5">
    <location>
        <begin position="1"/>
        <end position="24"/>
    </location>
</feature>
<dbReference type="SUPFAM" id="SSF54897">
    <property type="entry name" value="Protease propeptides/inhibitors"/>
    <property type="match status" value="1"/>
</dbReference>
<feature type="domain" description="Peptidase S8/S53" evidence="6">
    <location>
        <begin position="144"/>
        <end position="359"/>
    </location>
</feature>
<evidence type="ECO:0000256" key="2">
    <source>
        <dbReference type="ARBA" id="ARBA00022801"/>
    </source>
</evidence>
<evidence type="ECO:0000259" key="6">
    <source>
        <dbReference type="Pfam" id="PF00082"/>
    </source>
</evidence>
<dbReference type="CDD" id="cd04059">
    <property type="entry name" value="Peptidases_S8_Protein_convertases_Kexins_Furin-like"/>
    <property type="match status" value="1"/>
</dbReference>
<name>A0ABM0GMC3_SACKO</name>
<dbReference type="Gene3D" id="3.30.70.850">
    <property type="entry name" value="Peptidase S8, pro-domain"/>
    <property type="match status" value="1"/>
</dbReference>
<keyword evidence="8" id="KW-1185">Reference proteome</keyword>
<dbReference type="InterPro" id="IPR032815">
    <property type="entry name" value="S8_pro-domain"/>
</dbReference>
<dbReference type="InterPro" id="IPR000209">
    <property type="entry name" value="Peptidase_S8/S53_dom"/>
</dbReference>
<feature type="chain" id="PRO_5046058606" evidence="5">
    <location>
        <begin position="25"/>
        <end position="365"/>
    </location>
</feature>
<evidence type="ECO:0000313" key="9">
    <source>
        <dbReference type="RefSeq" id="XP_002733095.1"/>
    </source>
</evidence>
<dbReference type="Pfam" id="PF16470">
    <property type="entry name" value="S8_pro-domain"/>
    <property type="match status" value="1"/>
</dbReference>
<feature type="domain" description="Peptidase S8 pro-domain" evidence="7">
    <location>
        <begin position="32"/>
        <end position="108"/>
    </location>
</feature>
<gene>
    <name evidence="9" type="primary">LOC100378954</name>
</gene>
<dbReference type="PRINTS" id="PR00723">
    <property type="entry name" value="SUBTILISIN"/>
</dbReference>
<dbReference type="InterPro" id="IPR034182">
    <property type="entry name" value="Kexin/furin"/>
</dbReference>
<dbReference type="PANTHER" id="PTHR42884:SF3">
    <property type="entry name" value="FURIN-LIKE PROTEASE 1, ISOFORMS 1_1-X_2"/>
    <property type="match status" value="1"/>
</dbReference>
<evidence type="ECO:0000313" key="8">
    <source>
        <dbReference type="Proteomes" id="UP000694865"/>
    </source>
</evidence>
<keyword evidence="3" id="KW-0720">Serine protease</keyword>
<dbReference type="SUPFAM" id="SSF52743">
    <property type="entry name" value="Subtilisin-like"/>
    <property type="match status" value="1"/>
</dbReference>
<evidence type="ECO:0000256" key="3">
    <source>
        <dbReference type="ARBA" id="ARBA00022825"/>
    </source>
</evidence>
<organism evidence="8 9">
    <name type="scientific">Saccoglossus kowalevskii</name>
    <name type="common">Acorn worm</name>
    <dbReference type="NCBI Taxonomy" id="10224"/>
    <lineage>
        <taxon>Eukaryota</taxon>
        <taxon>Metazoa</taxon>
        <taxon>Hemichordata</taxon>
        <taxon>Enteropneusta</taxon>
        <taxon>Harrimaniidae</taxon>
        <taxon>Saccoglossus</taxon>
    </lineage>
</organism>
<comment type="similarity">
    <text evidence="4">Belongs to the peptidase S8 family.</text>
</comment>
<dbReference type="InterPro" id="IPR038466">
    <property type="entry name" value="S8_pro-domain_sf"/>
</dbReference>
<accession>A0ABM0GMC3</accession>
<dbReference type="GeneID" id="100378954"/>
<dbReference type="RefSeq" id="XP_002733095.1">
    <property type="nucleotide sequence ID" value="XM_002733049.2"/>
</dbReference>
<dbReference type="Proteomes" id="UP000694865">
    <property type="component" value="Unplaced"/>
</dbReference>
<proteinExistence type="inferred from homology"/>
<sequence length="365" mass="39953">MTIAIMPNLKLIIMILFSVTIGSAYENEYTNEYAVHVRGGPEVADNLAVMYGYRNIGQIGSLKDHYLFEHSDVPRIAKRPATGPHTRLNDEENVQWMEQQMVIKREKRDMMNNFTDPLWSDEWYINRDGVTMKVQEAWDAGYTGKDVVVTIADDGLEIDHPDLIGNYDQEASIDLNDRDSNPYPRSTPDDYNNHGTRCAGAVAMMANNSICGVGIAYNARIGGIRILDGKVTDSVEASALSYQPQHVDIYSSSWGPTDDGETLEGPGRLVTQALYDGATNGRGGKGSIYVLAAGNGGVVDDCNCDGYQANIYTVSITSATEKGTKPFYTESCASALATTYSSGDAGERQICSTDEHQKCTKHHTG</sequence>
<dbReference type="InterPro" id="IPR015500">
    <property type="entry name" value="Peptidase_S8_subtilisin-rel"/>
</dbReference>